<dbReference type="OrthoDB" id="82064at2157"/>
<protein>
    <submittedName>
        <fullName evidence="1">Uncharacterized protein</fullName>
    </submittedName>
</protein>
<name>A0A162FH22_METOA</name>
<keyword evidence="2" id="KW-1185">Reference proteome</keyword>
<accession>A0A162FH22</accession>
<dbReference type="AlphaFoldDB" id="A0A162FH22"/>
<dbReference type="Proteomes" id="UP000077428">
    <property type="component" value="Unassembled WGS sequence"/>
</dbReference>
<evidence type="ECO:0000313" key="1">
    <source>
        <dbReference type="EMBL" id="KZX12945.1"/>
    </source>
</evidence>
<sequence length="114" mass="13304">MSLITLKSIDTVLELINSKTLYRGNQWEDALNQLHQTKIEYNELSECSDNININNWLWYKTNKLGNLASRIKNTSIGILLLNLSNYMDLEQAVEQYKNITAPTNYKKSKLIFIY</sequence>
<reference evidence="2" key="1">
    <citation type="journal article" date="2016" name="Genome Announc.">
        <title>Draft Genome Sequences of Methanobrevibacter curvatus DSM11111, Methanobrevibacter cuticularis DSM11139, Methanobrevibacter filiformis DSM11501, and Methanobrevibacter oralis DSM7256.</title>
        <authorList>
            <person name="Poehlein A."/>
            <person name="Seedorf H."/>
        </authorList>
    </citation>
    <scope>NUCLEOTIDE SEQUENCE [LARGE SCALE GENOMIC DNA]</scope>
    <source>
        <strain evidence="2">DSM 7256 / JCM 30027 / ZR</strain>
    </source>
</reference>
<dbReference type="EMBL" id="LWMU01000060">
    <property type="protein sequence ID" value="KZX12945.1"/>
    <property type="molecule type" value="Genomic_DNA"/>
</dbReference>
<dbReference type="STRING" id="66851.MBORA_09880"/>
<organism evidence="1 2">
    <name type="scientific">Methanobrevibacter oralis</name>
    <dbReference type="NCBI Taxonomy" id="66851"/>
    <lineage>
        <taxon>Archaea</taxon>
        <taxon>Methanobacteriati</taxon>
        <taxon>Methanobacteriota</taxon>
        <taxon>Methanomada group</taxon>
        <taxon>Methanobacteria</taxon>
        <taxon>Methanobacteriales</taxon>
        <taxon>Methanobacteriaceae</taxon>
        <taxon>Methanobrevibacter</taxon>
    </lineage>
</organism>
<proteinExistence type="predicted"/>
<gene>
    <name evidence="1" type="ORF">MBORA_09880</name>
</gene>
<comment type="caution">
    <text evidence="1">The sequence shown here is derived from an EMBL/GenBank/DDBJ whole genome shotgun (WGS) entry which is preliminary data.</text>
</comment>
<dbReference type="RefSeq" id="WP_042692339.1">
    <property type="nucleotide sequence ID" value="NZ_CAJVUI010000002.1"/>
</dbReference>
<evidence type="ECO:0000313" key="2">
    <source>
        <dbReference type="Proteomes" id="UP000077428"/>
    </source>
</evidence>
<dbReference type="PATRIC" id="fig|66851.6.peg.1085"/>